<name>C6WLG1_ACTMD</name>
<dbReference type="EMBL" id="CP001630">
    <property type="protein sequence ID" value="ACU38354.1"/>
    <property type="molecule type" value="Genomic_DNA"/>
</dbReference>
<evidence type="ECO:0000256" key="3">
    <source>
        <dbReference type="ARBA" id="ARBA00022553"/>
    </source>
</evidence>
<comment type="catalytic activity">
    <reaction evidence="1">
        <text>ATP + protein L-histidine = ADP + protein N-phospho-L-histidine.</text>
        <dbReference type="EC" id="2.7.13.3"/>
    </reaction>
</comment>
<evidence type="ECO:0000256" key="5">
    <source>
        <dbReference type="ARBA" id="ARBA00022741"/>
    </source>
</evidence>
<evidence type="ECO:0000256" key="2">
    <source>
        <dbReference type="ARBA" id="ARBA00012438"/>
    </source>
</evidence>
<protein>
    <recommendedName>
        <fullName evidence="2">histidine kinase</fullName>
        <ecNumber evidence="2">2.7.13.3</ecNumber>
    </recommendedName>
</protein>
<dbReference type="InterPro" id="IPR050482">
    <property type="entry name" value="Sensor_HK_TwoCompSys"/>
</dbReference>
<feature type="transmembrane region" description="Helical" evidence="10">
    <location>
        <begin position="65"/>
        <end position="97"/>
    </location>
</feature>
<evidence type="ECO:0000256" key="6">
    <source>
        <dbReference type="ARBA" id="ARBA00022777"/>
    </source>
</evidence>
<dbReference type="PANTHER" id="PTHR24421">
    <property type="entry name" value="NITRATE/NITRITE SENSOR PROTEIN NARX-RELATED"/>
    <property type="match status" value="1"/>
</dbReference>
<keyword evidence="3" id="KW-0597">Phosphoprotein</keyword>
<feature type="region of interest" description="Disordered" evidence="9">
    <location>
        <begin position="379"/>
        <end position="408"/>
    </location>
</feature>
<dbReference type="RefSeq" id="WP_015803241.1">
    <property type="nucleotide sequence ID" value="NC_013093.1"/>
</dbReference>
<dbReference type="InterPro" id="IPR055558">
    <property type="entry name" value="DUF7134"/>
</dbReference>
<dbReference type="GO" id="GO:0000155">
    <property type="term" value="F:phosphorelay sensor kinase activity"/>
    <property type="evidence" value="ECO:0007669"/>
    <property type="project" value="InterPro"/>
</dbReference>
<keyword evidence="6 13" id="KW-0418">Kinase</keyword>
<dbReference type="InterPro" id="IPR036890">
    <property type="entry name" value="HATPase_C_sf"/>
</dbReference>
<dbReference type="Gene3D" id="1.20.5.1930">
    <property type="match status" value="1"/>
</dbReference>
<gene>
    <name evidence="13" type="ordered locus">Amir_4510</name>
</gene>
<dbReference type="HOGENOM" id="CLU_000445_20_1_11"/>
<dbReference type="SUPFAM" id="SSF55874">
    <property type="entry name" value="ATPase domain of HSP90 chaperone/DNA topoisomerase II/histidine kinase"/>
    <property type="match status" value="1"/>
</dbReference>
<dbReference type="Proteomes" id="UP000002213">
    <property type="component" value="Chromosome"/>
</dbReference>
<keyword evidence="8" id="KW-0902">Two-component regulatory system</keyword>
<evidence type="ECO:0000256" key="10">
    <source>
        <dbReference type="SAM" id="Phobius"/>
    </source>
</evidence>
<dbReference type="EC" id="2.7.13.3" evidence="2"/>
<evidence type="ECO:0000256" key="4">
    <source>
        <dbReference type="ARBA" id="ARBA00022679"/>
    </source>
</evidence>
<feature type="domain" description="Signal transduction histidine kinase subgroup 3 dimerisation and phosphoacceptor" evidence="11">
    <location>
        <begin position="185"/>
        <end position="251"/>
    </location>
</feature>
<evidence type="ECO:0000256" key="7">
    <source>
        <dbReference type="ARBA" id="ARBA00022840"/>
    </source>
</evidence>
<proteinExistence type="predicted"/>
<evidence type="ECO:0000256" key="8">
    <source>
        <dbReference type="ARBA" id="ARBA00023012"/>
    </source>
</evidence>
<keyword evidence="10" id="KW-0472">Membrane</keyword>
<dbReference type="CDD" id="cd16917">
    <property type="entry name" value="HATPase_UhpB-NarQ-NarX-like"/>
    <property type="match status" value="1"/>
</dbReference>
<reference evidence="13 14" key="1">
    <citation type="journal article" date="2009" name="Stand. Genomic Sci.">
        <title>Complete genome sequence of Actinosynnema mirum type strain (101).</title>
        <authorList>
            <person name="Land M."/>
            <person name="Lapidus A."/>
            <person name="Mayilraj S."/>
            <person name="Chen F."/>
            <person name="Copeland A."/>
            <person name="Del Rio T.G."/>
            <person name="Nolan M."/>
            <person name="Lucas S."/>
            <person name="Tice H."/>
            <person name="Cheng J.F."/>
            <person name="Chertkov O."/>
            <person name="Bruce D."/>
            <person name="Goodwin L."/>
            <person name="Pitluck S."/>
            <person name="Rohde M."/>
            <person name="Goker M."/>
            <person name="Pati A."/>
            <person name="Ivanova N."/>
            <person name="Mavromatis K."/>
            <person name="Chen A."/>
            <person name="Palaniappan K."/>
            <person name="Hauser L."/>
            <person name="Chang Y.J."/>
            <person name="Jeffries C.C."/>
            <person name="Brettin T."/>
            <person name="Detter J.C."/>
            <person name="Han C."/>
            <person name="Chain P."/>
            <person name="Tindall B.J."/>
            <person name="Bristow J."/>
            <person name="Eisen J.A."/>
            <person name="Markowitz V."/>
            <person name="Hugenholtz P."/>
            <person name="Kyrpides N.C."/>
            <person name="Klenk H.P."/>
        </authorList>
    </citation>
    <scope>NUCLEOTIDE SEQUENCE [LARGE SCALE GENOMIC DNA]</scope>
    <source>
        <strain evidence="14">ATCC 29888 / DSM 43827 / JCM 3225 / NBRC 14064 / NCIMB 13271 / NRRL B-12336 / IMRU 3971 / 101</strain>
    </source>
</reference>
<organism evidence="13 14">
    <name type="scientific">Actinosynnema mirum (strain ATCC 29888 / DSM 43827 / JCM 3225 / NBRC 14064 / NCIMB 13271 / NRRL B-12336 / IMRU 3971 / 101)</name>
    <dbReference type="NCBI Taxonomy" id="446462"/>
    <lineage>
        <taxon>Bacteria</taxon>
        <taxon>Bacillati</taxon>
        <taxon>Actinomycetota</taxon>
        <taxon>Actinomycetes</taxon>
        <taxon>Pseudonocardiales</taxon>
        <taxon>Pseudonocardiaceae</taxon>
        <taxon>Actinosynnema</taxon>
    </lineage>
</organism>
<dbReference type="GO" id="GO:0046983">
    <property type="term" value="F:protein dimerization activity"/>
    <property type="evidence" value="ECO:0007669"/>
    <property type="project" value="InterPro"/>
</dbReference>
<dbReference type="Pfam" id="PF23539">
    <property type="entry name" value="DUF7134"/>
    <property type="match status" value="1"/>
</dbReference>
<evidence type="ECO:0000259" key="11">
    <source>
        <dbReference type="Pfam" id="PF07730"/>
    </source>
</evidence>
<keyword evidence="14" id="KW-1185">Reference proteome</keyword>
<evidence type="ECO:0000313" key="13">
    <source>
        <dbReference type="EMBL" id="ACU38354.1"/>
    </source>
</evidence>
<dbReference type="STRING" id="446462.Amir_4510"/>
<dbReference type="KEGG" id="ami:Amir_4510"/>
<keyword evidence="4" id="KW-0808">Transferase</keyword>
<accession>C6WLG1</accession>
<dbReference type="Pfam" id="PF07730">
    <property type="entry name" value="HisKA_3"/>
    <property type="match status" value="1"/>
</dbReference>
<keyword evidence="10" id="KW-1133">Transmembrane helix</keyword>
<dbReference type="AlphaFoldDB" id="C6WLG1"/>
<dbReference type="PANTHER" id="PTHR24421:SF10">
    <property type="entry name" value="NITRATE_NITRITE SENSOR PROTEIN NARQ"/>
    <property type="match status" value="1"/>
</dbReference>
<dbReference type="GO" id="GO:0005524">
    <property type="term" value="F:ATP binding"/>
    <property type="evidence" value="ECO:0007669"/>
    <property type="project" value="UniProtKB-KW"/>
</dbReference>
<feature type="transmembrane region" description="Helical" evidence="10">
    <location>
        <begin position="109"/>
        <end position="132"/>
    </location>
</feature>
<evidence type="ECO:0000256" key="1">
    <source>
        <dbReference type="ARBA" id="ARBA00000085"/>
    </source>
</evidence>
<sequence>MRESAVARMPVWTLRHRPLAGDVLLAALLVVGVHHSEPAGPPEHRWWTTALVLGTVLLRRRRPEAVLAVATVITAIGVAARWPAPSGLFLLLSVLTYSAALHSRHRRPWLHACLAWGATALAGFAAGPAQWWSPEQFSLFACVFGGAGIGDSVRMRHAYVAEVTERARQAEETREQEARRRVLDERLRIARELHDVVAHHIAVISVHAGAAGHVLRDRPDQVWPVLGHIRGAADAVLDEVKSVIGVLRDPDEAPSTQPTPGLDHLPALLAGLEAAGFSVRREESGAPRRLPSVVDLAAYRIAQEALTNAHKHGDGSAELTITRTPEGITVEVVNRIGPGRAGGPGSGFGLIGMGERASATGGSLTSGRLPGGRFRVRAELPAPESATSWDDSADQLPTPTPIPTGGHP</sequence>
<evidence type="ECO:0000256" key="9">
    <source>
        <dbReference type="SAM" id="MobiDB-lite"/>
    </source>
</evidence>
<keyword evidence="7" id="KW-0067">ATP-binding</keyword>
<keyword evidence="5" id="KW-0547">Nucleotide-binding</keyword>
<dbReference type="Gene3D" id="3.30.565.10">
    <property type="entry name" value="Histidine kinase-like ATPase, C-terminal domain"/>
    <property type="match status" value="1"/>
</dbReference>
<keyword evidence="10" id="KW-0812">Transmembrane</keyword>
<dbReference type="GO" id="GO:0016020">
    <property type="term" value="C:membrane"/>
    <property type="evidence" value="ECO:0007669"/>
    <property type="project" value="InterPro"/>
</dbReference>
<feature type="domain" description="DUF7134" evidence="12">
    <location>
        <begin position="13"/>
        <end position="144"/>
    </location>
</feature>
<evidence type="ECO:0000313" key="14">
    <source>
        <dbReference type="Proteomes" id="UP000002213"/>
    </source>
</evidence>
<dbReference type="eggNOG" id="COG4585">
    <property type="taxonomic scope" value="Bacteria"/>
</dbReference>
<dbReference type="InterPro" id="IPR011712">
    <property type="entry name" value="Sig_transdc_His_kin_sub3_dim/P"/>
</dbReference>
<evidence type="ECO:0000259" key="12">
    <source>
        <dbReference type="Pfam" id="PF23539"/>
    </source>
</evidence>